<evidence type="ECO:0000313" key="10">
    <source>
        <dbReference type="EMBL" id="KAH9310365.1"/>
    </source>
</evidence>
<evidence type="ECO:0000256" key="1">
    <source>
        <dbReference type="ARBA" id="ARBA00004245"/>
    </source>
</evidence>
<evidence type="ECO:0000259" key="9">
    <source>
        <dbReference type="PROSITE" id="PS50067"/>
    </source>
</evidence>
<dbReference type="GO" id="GO:0072686">
    <property type="term" value="C:mitotic spindle"/>
    <property type="evidence" value="ECO:0007669"/>
    <property type="project" value="TreeGrafter"/>
</dbReference>
<keyword evidence="3" id="KW-0493">Microtubule</keyword>
<organism evidence="10 11">
    <name type="scientific">Taxus chinensis</name>
    <name type="common">Chinese yew</name>
    <name type="synonym">Taxus wallichiana var. chinensis</name>
    <dbReference type="NCBI Taxonomy" id="29808"/>
    <lineage>
        <taxon>Eukaryota</taxon>
        <taxon>Viridiplantae</taxon>
        <taxon>Streptophyta</taxon>
        <taxon>Embryophyta</taxon>
        <taxon>Tracheophyta</taxon>
        <taxon>Spermatophyta</taxon>
        <taxon>Pinopsida</taxon>
        <taxon>Pinidae</taxon>
        <taxon>Conifers II</taxon>
        <taxon>Cupressales</taxon>
        <taxon>Taxaceae</taxon>
        <taxon>Taxus</taxon>
    </lineage>
</organism>
<comment type="similarity">
    <text evidence="8">Belongs to the TRAFAC class myosin-kinesin ATPase superfamily. Kinesin family.</text>
</comment>
<dbReference type="PANTHER" id="PTHR47970:SF12">
    <property type="entry name" value="KINESIN FAMILY MEMBER 11"/>
    <property type="match status" value="1"/>
</dbReference>
<evidence type="ECO:0000313" key="11">
    <source>
        <dbReference type="Proteomes" id="UP000824469"/>
    </source>
</evidence>
<dbReference type="GO" id="GO:0008574">
    <property type="term" value="F:plus-end-directed microtubule motor activity"/>
    <property type="evidence" value="ECO:0007669"/>
    <property type="project" value="TreeGrafter"/>
</dbReference>
<evidence type="ECO:0000256" key="7">
    <source>
        <dbReference type="ARBA" id="ARBA00023212"/>
    </source>
</evidence>
<dbReference type="GO" id="GO:0005876">
    <property type="term" value="C:spindle microtubule"/>
    <property type="evidence" value="ECO:0007669"/>
    <property type="project" value="TreeGrafter"/>
</dbReference>
<protein>
    <recommendedName>
        <fullName evidence="9">Kinesin motor domain-containing protein</fullName>
    </recommendedName>
</protein>
<dbReference type="PANTHER" id="PTHR47970">
    <property type="entry name" value="KINESIN-LIKE PROTEIN KIF11"/>
    <property type="match status" value="1"/>
</dbReference>
<proteinExistence type="inferred from homology"/>
<keyword evidence="11" id="KW-1185">Reference proteome</keyword>
<comment type="caution">
    <text evidence="10">The sequence shown here is derived from an EMBL/GenBank/DDBJ whole genome shotgun (WGS) entry which is preliminary data.</text>
</comment>
<dbReference type="SUPFAM" id="SSF52540">
    <property type="entry name" value="P-loop containing nucleoside triphosphate hydrolases"/>
    <property type="match status" value="1"/>
</dbReference>
<reference evidence="10 11" key="1">
    <citation type="journal article" date="2021" name="Nat. Plants">
        <title>The Taxus genome provides insights into paclitaxel biosynthesis.</title>
        <authorList>
            <person name="Xiong X."/>
            <person name="Gou J."/>
            <person name="Liao Q."/>
            <person name="Li Y."/>
            <person name="Zhou Q."/>
            <person name="Bi G."/>
            <person name="Li C."/>
            <person name="Du R."/>
            <person name="Wang X."/>
            <person name="Sun T."/>
            <person name="Guo L."/>
            <person name="Liang H."/>
            <person name="Lu P."/>
            <person name="Wu Y."/>
            <person name="Zhang Z."/>
            <person name="Ro D.K."/>
            <person name="Shang Y."/>
            <person name="Huang S."/>
            <person name="Yan J."/>
        </authorList>
    </citation>
    <scope>NUCLEOTIDE SEQUENCE [LARGE SCALE GENOMIC DNA]</scope>
    <source>
        <strain evidence="10">Ta-2019</strain>
    </source>
</reference>
<keyword evidence="5" id="KW-0067">ATP-binding</keyword>
<dbReference type="GO" id="GO:0005524">
    <property type="term" value="F:ATP binding"/>
    <property type="evidence" value="ECO:0007669"/>
    <property type="project" value="UniProtKB-KW"/>
</dbReference>
<evidence type="ECO:0000256" key="2">
    <source>
        <dbReference type="ARBA" id="ARBA00022490"/>
    </source>
</evidence>
<keyword evidence="2" id="KW-0963">Cytoplasm</keyword>
<dbReference type="InterPro" id="IPR047149">
    <property type="entry name" value="KIF11-like"/>
</dbReference>
<gene>
    <name evidence="10" type="ORF">KI387_025400</name>
</gene>
<evidence type="ECO:0000256" key="3">
    <source>
        <dbReference type="ARBA" id="ARBA00022701"/>
    </source>
</evidence>
<name>A0AA38FUS2_TAXCH</name>
<comment type="subcellular location">
    <subcellularLocation>
        <location evidence="1">Cytoplasm</location>
        <location evidence="1">Cytoskeleton</location>
    </subcellularLocation>
</comment>
<dbReference type="PROSITE" id="PS50067">
    <property type="entry name" value="KINESIN_MOTOR_2"/>
    <property type="match status" value="1"/>
</dbReference>
<dbReference type="InterPro" id="IPR001752">
    <property type="entry name" value="Kinesin_motor_dom"/>
</dbReference>
<keyword evidence="6" id="KW-0505">Motor protein</keyword>
<dbReference type="GO" id="GO:0051231">
    <property type="term" value="P:spindle elongation"/>
    <property type="evidence" value="ECO:0007669"/>
    <property type="project" value="TreeGrafter"/>
</dbReference>
<dbReference type="Proteomes" id="UP000824469">
    <property type="component" value="Unassembled WGS sequence"/>
</dbReference>
<dbReference type="InterPro" id="IPR019821">
    <property type="entry name" value="Kinesin_motor_CS"/>
</dbReference>
<dbReference type="GO" id="GO:0008017">
    <property type="term" value="F:microtubule binding"/>
    <property type="evidence" value="ECO:0007669"/>
    <property type="project" value="InterPro"/>
</dbReference>
<dbReference type="InterPro" id="IPR036961">
    <property type="entry name" value="Kinesin_motor_dom_sf"/>
</dbReference>
<evidence type="ECO:0000256" key="5">
    <source>
        <dbReference type="ARBA" id="ARBA00022840"/>
    </source>
</evidence>
<dbReference type="GO" id="GO:0007018">
    <property type="term" value="P:microtubule-based movement"/>
    <property type="evidence" value="ECO:0007669"/>
    <property type="project" value="InterPro"/>
</dbReference>
<keyword evidence="4" id="KW-0547">Nucleotide-binding</keyword>
<accession>A0AA38FUS2</accession>
<dbReference type="Pfam" id="PF00225">
    <property type="entry name" value="Kinesin"/>
    <property type="match status" value="1"/>
</dbReference>
<dbReference type="EMBL" id="JAHRHJ020000006">
    <property type="protein sequence ID" value="KAH9310365.1"/>
    <property type="molecule type" value="Genomic_DNA"/>
</dbReference>
<dbReference type="PROSITE" id="PS00411">
    <property type="entry name" value="KINESIN_MOTOR_1"/>
    <property type="match status" value="1"/>
</dbReference>
<sequence length="87" mass="9525">MTGDLHVCSRSHSIFSITIHIKEATAEGHELIKCGKLNLVDLAGSENISRSGVRESRTREAGEINKSLLTLGRVITSLVEHFGHVPY</sequence>
<dbReference type="AlphaFoldDB" id="A0AA38FUS2"/>
<evidence type="ECO:0000256" key="4">
    <source>
        <dbReference type="ARBA" id="ARBA00022741"/>
    </source>
</evidence>
<evidence type="ECO:0000256" key="6">
    <source>
        <dbReference type="ARBA" id="ARBA00023175"/>
    </source>
</evidence>
<keyword evidence="7" id="KW-0206">Cytoskeleton</keyword>
<dbReference type="Gene3D" id="3.40.850.10">
    <property type="entry name" value="Kinesin motor domain"/>
    <property type="match status" value="1"/>
</dbReference>
<dbReference type="InterPro" id="IPR027417">
    <property type="entry name" value="P-loop_NTPase"/>
</dbReference>
<evidence type="ECO:0000256" key="8">
    <source>
        <dbReference type="PROSITE-ProRule" id="PRU00283"/>
    </source>
</evidence>
<dbReference type="GO" id="GO:0090307">
    <property type="term" value="P:mitotic spindle assembly"/>
    <property type="evidence" value="ECO:0007669"/>
    <property type="project" value="TreeGrafter"/>
</dbReference>
<feature type="domain" description="Kinesin motor" evidence="9">
    <location>
        <begin position="1"/>
        <end position="87"/>
    </location>
</feature>
<feature type="non-terminal residue" evidence="10">
    <location>
        <position position="87"/>
    </location>
</feature>
<comment type="caution">
    <text evidence="8">Lacks conserved residue(s) required for the propagation of feature annotation.</text>
</comment>
<dbReference type="PRINTS" id="PR00380">
    <property type="entry name" value="KINESINHEAVY"/>
</dbReference>